<evidence type="ECO:0008006" key="3">
    <source>
        <dbReference type="Google" id="ProtNLM"/>
    </source>
</evidence>
<dbReference type="EMBL" id="JBIAWJ010000031">
    <property type="protein sequence ID" value="MFF4526984.1"/>
    <property type="molecule type" value="Genomic_DNA"/>
</dbReference>
<proteinExistence type="predicted"/>
<reference evidence="1 2" key="1">
    <citation type="submission" date="2024-10" db="EMBL/GenBank/DDBJ databases">
        <title>The Natural Products Discovery Center: Release of the First 8490 Sequenced Strains for Exploring Actinobacteria Biosynthetic Diversity.</title>
        <authorList>
            <person name="Kalkreuter E."/>
            <person name="Kautsar S.A."/>
            <person name="Yang D."/>
            <person name="Bader C.D."/>
            <person name="Teijaro C.N."/>
            <person name="Fluegel L."/>
            <person name="Davis C.M."/>
            <person name="Simpson J.R."/>
            <person name="Lauterbach L."/>
            <person name="Steele A.D."/>
            <person name="Gui C."/>
            <person name="Meng S."/>
            <person name="Li G."/>
            <person name="Viehrig K."/>
            <person name="Ye F."/>
            <person name="Su P."/>
            <person name="Kiefer A.F."/>
            <person name="Nichols A."/>
            <person name="Cepeda A.J."/>
            <person name="Yan W."/>
            <person name="Fan B."/>
            <person name="Jiang Y."/>
            <person name="Adhikari A."/>
            <person name="Zheng C.-J."/>
            <person name="Schuster L."/>
            <person name="Cowan T.M."/>
            <person name="Smanski M.J."/>
            <person name="Chevrette M.G."/>
            <person name="De Carvalho L.P.S."/>
            <person name="Shen B."/>
        </authorList>
    </citation>
    <scope>NUCLEOTIDE SEQUENCE [LARGE SCALE GENOMIC DNA]</scope>
    <source>
        <strain evidence="1 2">NPDC001390</strain>
    </source>
</reference>
<evidence type="ECO:0000313" key="2">
    <source>
        <dbReference type="Proteomes" id="UP001602058"/>
    </source>
</evidence>
<name>A0ABW6UWR6_9ACTN</name>
<sequence>MAEHQYTPEELALLGLNEQLLALSDDTTVAGRFILLSSDGRIVANGSLSDRDVAAATEALACLIAARKAMQEEQAAAVDTLPEVEADDVTAMVVALEDFANGGQA</sequence>
<protein>
    <recommendedName>
        <fullName evidence="3">Roadblock/LAMTOR2 domain-containing protein</fullName>
    </recommendedName>
</protein>
<organism evidence="1 2">
    <name type="scientific">Streptomyces bluensis</name>
    <dbReference type="NCBI Taxonomy" id="33897"/>
    <lineage>
        <taxon>Bacteria</taxon>
        <taxon>Bacillati</taxon>
        <taxon>Actinomycetota</taxon>
        <taxon>Actinomycetes</taxon>
        <taxon>Kitasatosporales</taxon>
        <taxon>Streptomycetaceae</taxon>
        <taxon>Streptomyces</taxon>
    </lineage>
</organism>
<accession>A0ABW6UWR6</accession>
<comment type="caution">
    <text evidence="1">The sequence shown here is derived from an EMBL/GenBank/DDBJ whole genome shotgun (WGS) entry which is preliminary data.</text>
</comment>
<evidence type="ECO:0000313" key="1">
    <source>
        <dbReference type="EMBL" id="MFF4526984.1"/>
    </source>
</evidence>
<keyword evidence="2" id="KW-1185">Reference proteome</keyword>
<dbReference type="RefSeq" id="WP_387892469.1">
    <property type="nucleotide sequence ID" value="NZ_JBIAWJ010000031.1"/>
</dbReference>
<gene>
    <name evidence="1" type="ORF">ACFY1D_37065</name>
</gene>
<dbReference type="Proteomes" id="UP001602058">
    <property type="component" value="Unassembled WGS sequence"/>
</dbReference>